<protein>
    <submittedName>
        <fullName evidence="1">Uncharacterized protein</fullName>
    </submittedName>
</protein>
<evidence type="ECO:0000313" key="2">
    <source>
        <dbReference type="Proteomes" id="UP000190367"/>
    </source>
</evidence>
<organism evidence="1 2">
    <name type="scientific">Chitinophaga eiseniae</name>
    <dbReference type="NCBI Taxonomy" id="634771"/>
    <lineage>
        <taxon>Bacteria</taxon>
        <taxon>Pseudomonadati</taxon>
        <taxon>Bacteroidota</taxon>
        <taxon>Chitinophagia</taxon>
        <taxon>Chitinophagales</taxon>
        <taxon>Chitinophagaceae</taxon>
        <taxon>Chitinophaga</taxon>
    </lineage>
</organism>
<name>A0A1T4PXX4_9BACT</name>
<dbReference type="OrthoDB" id="1348340at2"/>
<dbReference type="AlphaFoldDB" id="A0A1T4PXX4"/>
<proteinExistence type="predicted"/>
<dbReference type="EMBL" id="FUWZ01000002">
    <property type="protein sequence ID" value="SJZ96176.1"/>
    <property type="molecule type" value="Genomic_DNA"/>
</dbReference>
<gene>
    <name evidence="1" type="ORF">SAMN04488128_10250</name>
</gene>
<dbReference type="Proteomes" id="UP000190367">
    <property type="component" value="Unassembled WGS sequence"/>
</dbReference>
<evidence type="ECO:0000313" key="1">
    <source>
        <dbReference type="EMBL" id="SJZ96176.1"/>
    </source>
</evidence>
<dbReference type="STRING" id="634771.SAMN04488128_10250"/>
<accession>A0A1T4PXX4</accession>
<sequence length="223" mass="23720">MAEYSLSVQFTQAQLDVLYATGSNVVVAKPTGGSAPNVAWQVFRPMRSNKLSWGEEYGIYASTSKVQNGAKLDQLSSVPVGAAMNKLYTLEPSANIKGPVSGGSPDAYSLLNKYDAQDYMTVGLYQDATVNGTDITGNALSAAPVLLASTATMTPFTTVYIWLQSQVLSNTVVTLVTSPMTQLKYGDGVNNLSVAYDSASGKFLSADSARHLDAYILHLEPVL</sequence>
<keyword evidence="2" id="KW-1185">Reference proteome</keyword>
<reference evidence="2" key="1">
    <citation type="submission" date="2017-02" db="EMBL/GenBank/DDBJ databases">
        <authorList>
            <person name="Varghese N."/>
            <person name="Submissions S."/>
        </authorList>
    </citation>
    <scope>NUCLEOTIDE SEQUENCE [LARGE SCALE GENOMIC DNA]</scope>
    <source>
        <strain evidence="2">DSM 22224</strain>
    </source>
</reference>
<dbReference type="RefSeq" id="WP_078668647.1">
    <property type="nucleotide sequence ID" value="NZ_FUWZ01000002.1"/>
</dbReference>